<dbReference type="EMBL" id="MT233524">
    <property type="protein sequence ID" value="QJA17946.1"/>
    <property type="molecule type" value="Genomic_DNA"/>
</dbReference>
<sequence length="60" mass="7108">MVSLEPTTAWFRQCATNLGSFYVKSISYPVLTDRRIRTYIFHQLRLDNTNYTRTAVLLHK</sequence>
<evidence type="ECO:0000313" key="1">
    <source>
        <dbReference type="EMBL" id="QJA17946.1"/>
    </source>
</evidence>
<keyword evidence="2" id="KW-1185">Reference proteome</keyword>
<gene>
    <name evidence="1" type="ORF">vBSenI1_200</name>
</gene>
<evidence type="ECO:0000313" key="2">
    <source>
        <dbReference type="Proteomes" id="UP000516571"/>
    </source>
</evidence>
<organism evidence="1 2">
    <name type="scientific">Salmonella phage vB_Sen_I1</name>
    <dbReference type="NCBI Taxonomy" id="2723910"/>
    <lineage>
        <taxon>Viruses</taxon>
        <taxon>Duplodnaviria</taxon>
        <taxon>Heunggongvirae</taxon>
        <taxon>Uroviricota</taxon>
        <taxon>Caudoviricetes</taxon>
        <taxon>Demerecviridae</taxon>
        <taxon>Markadamsvirinae</taxon>
        <taxon>Tequintavirus</taxon>
        <taxon>Tequintavirus tvI1</taxon>
    </lineage>
</organism>
<dbReference type="Proteomes" id="UP000516571">
    <property type="component" value="Segment"/>
</dbReference>
<proteinExistence type="predicted"/>
<protein>
    <submittedName>
        <fullName evidence="1">Uncharacterized protein</fullName>
    </submittedName>
</protein>
<reference evidence="1 2" key="1">
    <citation type="submission" date="2020-03" db="EMBL/GenBank/DDBJ databases">
        <authorList>
            <person name="Grabski M.Z."/>
        </authorList>
    </citation>
    <scope>NUCLEOTIDE SEQUENCE [LARGE SCALE GENOMIC DNA]</scope>
    <source>
        <strain evidence="2">vB_Sen_I1</strain>
    </source>
</reference>
<name>A0A7L5CBR6_9CAUD</name>
<accession>A0A7L5CBR6</accession>